<dbReference type="EMBL" id="WWTN01000064">
    <property type="protein sequence ID" value="MZH58251.1"/>
    <property type="molecule type" value="Genomic_DNA"/>
</dbReference>
<proteinExistence type="predicted"/>
<sequence>MEENKDYQVYRFDYLTEGSQLKLEHNVYCEDVDISSLITQGADALEALRQDSIDGEQKALAIVQAAAKQWEQQAAVTQKLNRSLEYLRTPEVAHTGNEWRKTGNWRDAEEISNRVYKMTCSVWEDTKYDRETKQSVPVAWYVTWDVYVNSPKEGYGEKIAGQNQKRYTDKAAAMKYLDGRKKAYSHLFTEISPQIPKEYEHHFTVHGTLLPGYTVEGQEPVKAEHTAAEVSEGDISLPEKAEKPSVLGKLAAAKLDAKESGQPVRQGEKYQSEERSSL</sequence>
<gene>
    <name evidence="3" type="ORF">GT664_21445</name>
</gene>
<protein>
    <recommendedName>
        <fullName evidence="2">Large polyvalent protein associated domain-containing protein</fullName>
    </recommendedName>
</protein>
<evidence type="ECO:0000256" key="1">
    <source>
        <dbReference type="SAM" id="MobiDB-lite"/>
    </source>
</evidence>
<feature type="region of interest" description="Disordered" evidence="1">
    <location>
        <begin position="254"/>
        <end position="278"/>
    </location>
</feature>
<name>A0AB36BBV3_CLOIN</name>
<feature type="compositionally biased region" description="Basic and acidic residues" evidence="1">
    <location>
        <begin position="266"/>
        <end position="278"/>
    </location>
</feature>
<dbReference type="InterPro" id="IPR040672">
    <property type="entry name" value="LPD34"/>
</dbReference>
<reference evidence="3" key="1">
    <citation type="journal article" date="2019" name="Nat. Med.">
        <title>A library of human gut bacterial isolates paired with longitudinal multiomics data enables mechanistic microbiome research.</title>
        <authorList>
            <person name="Poyet M."/>
            <person name="Groussin M."/>
            <person name="Gibbons S.M."/>
            <person name="Avila-Pacheco J."/>
            <person name="Jiang X."/>
            <person name="Kearney S.M."/>
            <person name="Perrotta A.R."/>
            <person name="Berdy B."/>
            <person name="Zhao S."/>
            <person name="Lieberman T.D."/>
            <person name="Swanson P.K."/>
            <person name="Smith M."/>
            <person name="Roesemann S."/>
            <person name="Alexander J.E."/>
            <person name="Rich S.A."/>
            <person name="Livny J."/>
            <person name="Vlamakis H."/>
            <person name="Clish C."/>
            <person name="Bullock K."/>
            <person name="Deik A."/>
            <person name="Scott J."/>
            <person name="Pierce K.A."/>
            <person name="Xavier R.J."/>
            <person name="Alm E.J."/>
        </authorList>
    </citation>
    <scope>NUCLEOTIDE SEQUENCE</scope>
    <source>
        <strain evidence="3">BIOML-A12</strain>
    </source>
</reference>
<comment type="caution">
    <text evidence="3">The sequence shown here is derived from an EMBL/GenBank/DDBJ whole genome shotgun (WGS) entry which is preliminary data.</text>
</comment>
<evidence type="ECO:0000259" key="2">
    <source>
        <dbReference type="Pfam" id="PF18852"/>
    </source>
</evidence>
<dbReference type="RefSeq" id="WP_009252033.1">
    <property type="nucleotide sequence ID" value="NZ_WWTM01000069.1"/>
</dbReference>
<dbReference type="AlphaFoldDB" id="A0AB36BBV3"/>
<dbReference type="Proteomes" id="UP000604383">
    <property type="component" value="Unassembled WGS sequence"/>
</dbReference>
<evidence type="ECO:0000313" key="4">
    <source>
        <dbReference type="Proteomes" id="UP000604383"/>
    </source>
</evidence>
<evidence type="ECO:0000313" key="3">
    <source>
        <dbReference type="EMBL" id="MZH58251.1"/>
    </source>
</evidence>
<feature type="domain" description="Large polyvalent protein associated" evidence="2">
    <location>
        <begin position="5"/>
        <end position="217"/>
    </location>
</feature>
<dbReference type="Pfam" id="PF18852">
    <property type="entry name" value="LPD34"/>
    <property type="match status" value="1"/>
</dbReference>
<organism evidence="3 4">
    <name type="scientific">Clostridium innocuum</name>
    <dbReference type="NCBI Taxonomy" id="1522"/>
    <lineage>
        <taxon>Bacteria</taxon>
        <taxon>Bacillati</taxon>
        <taxon>Bacillota</taxon>
        <taxon>Clostridia</taxon>
        <taxon>Eubacteriales</taxon>
        <taxon>Clostridiaceae</taxon>
        <taxon>Clostridium</taxon>
    </lineage>
</organism>
<accession>A0AB36BBV3</accession>